<sequence>MSLYTLKSQSVDVNTALNEQSHIEALSDIINNQKDNLIHLSITIIKTDNNNLNYLYESISRLNKLRSISIFYEEDEEIEQNNSDRLAKLITVLPKTTKIVYLFSGWYTAWNELLSAEFEHLRIRIWNEEDK</sequence>
<proteinExistence type="predicted"/>
<reference evidence="1 2" key="1">
    <citation type="journal article" date="2012" name="Fungal Genet. Biol.">
        <title>The genome of the xerotolerant mold Wallemia sebi reveals adaptations to osmotic stress and suggests cryptic sexual reproduction.</title>
        <authorList>
            <person name="Padamsee M."/>
            <person name="Kumar T.K.A."/>
            <person name="Riley R."/>
            <person name="Binder M."/>
            <person name="Boyd A."/>
            <person name="Calvo A.M."/>
            <person name="Furukawa K."/>
            <person name="Hesse C."/>
            <person name="Hohmann S."/>
            <person name="James T.Y."/>
            <person name="LaButti K."/>
            <person name="Lapidus A."/>
            <person name="Lindquist E."/>
            <person name="Lucas S."/>
            <person name="Miller K."/>
            <person name="Shantappa S."/>
            <person name="Grigoriev I.V."/>
            <person name="Hibbett D.S."/>
            <person name="McLaughlin D.J."/>
            <person name="Spatafora J.W."/>
            <person name="Aime M.C."/>
        </authorList>
    </citation>
    <scope>NUCLEOTIDE SEQUENCE [LARGE SCALE GENOMIC DNA]</scope>
    <source>
        <strain evidence="2">ATCC MYA-4683 / CBS 633.66</strain>
    </source>
</reference>
<name>I4YBB3_WALMC</name>
<dbReference type="EMBL" id="JH668233">
    <property type="protein sequence ID" value="EIM21255.1"/>
    <property type="molecule type" value="Genomic_DNA"/>
</dbReference>
<evidence type="ECO:0000313" key="1">
    <source>
        <dbReference type="EMBL" id="EIM21255.1"/>
    </source>
</evidence>
<dbReference type="Proteomes" id="UP000005242">
    <property type="component" value="Unassembled WGS sequence"/>
</dbReference>
<dbReference type="AlphaFoldDB" id="I4YBB3"/>
<gene>
    <name evidence="1" type="ORF">WALSEDRAFT_57602</name>
</gene>
<dbReference type="OrthoDB" id="10374353at2759"/>
<evidence type="ECO:0000313" key="2">
    <source>
        <dbReference type="Proteomes" id="UP000005242"/>
    </source>
</evidence>
<dbReference type="HOGENOM" id="CLU_1929213_0_0_1"/>
<dbReference type="InParanoid" id="I4YBB3"/>
<protein>
    <submittedName>
        <fullName evidence="1">Uncharacterized protein</fullName>
    </submittedName>
</protein>
<keyword evidence="2" id="KW-1185">Reference proteome</keyword>
<organism evidence="1 2">
    <name type="scientific">Wallemia mellicola (strain ATCC MYA-4683 / CBS 633.66)</name>
    <name type="common">Wallemia sebi (CBS 633.66)</name>
    <dbReference type="NCBI Taxonomy" id="671144"/>
    <lineage>
        <taxon>Eukaryota</taxon>
        <taxon>Fungi</taxon>
        <taxon>Dikarya</taxon>
        <taxon>Basidiomycota</taxon>
        <taxon>Wallemiomycotina</taxon>
        <taxon>Wallemiomycetes</taxon>
        <taxon>Wallemiales</taxon>
        <taxon>Wallemiaceae</taxon>
        <taxon>Wallemia</taxon>
    </lineage>
</organism>
<dbReference type="RefSeq" id="XP_006958609.1">
    <property type="nucleotide sequence ID" value="XM_006958547.1"/>
</dbReference>
<dbReference type="KEGG" id="wse:WALSEDRAFT_57602"/>
<accession>I4YBB3</accession>
<dbReference type="GeneID" id="18472931"/>